<dbReference type="EMBL" id="BART01036402">
    <property type="protein sequence ID" value="GAH10609.1"/>
    <property type="molecule type" value="Genomic_DNA"/>
</dbReference>
<accession>X0YNK9</accession>
<sequence>MKENCSGWRIRIWELLIKTKFPIFYLIDYNKLQIKDKYNEKI</sequence>
<protein>
    <submittedName>
        <fullName evidence="1">Uncharacterized protein</fullName>
    </submittedName>
</protein>
<gene>
    <name evidence="1" type="ORF">S01H4_06885</name>
    <name evidence="2" type="ORF">S01H4_61406</name>
</gene>
<name>X0YNK9_9ZZZZ</name>
<comment type="caution">
    <text evidence="1">The sequence shown here is derived from an EMBL/GenBank/DDBJ whole genome shotgun (WGS) entry which is preliminary data.</text>
</comment>
<dbReference type="EMBL" id="BART01002187">
    <property type="protein sequence ID" value="GAG57750.1"/>
    <property type="molecule type" value="Genomic_DNA"/>
</dbReference>
<evidence type="ECO:0000313" key="2">
    <source>
        <dbReference type="EMBL" id="GAH10609.1"/>
    </source>
</evidence>
<organism evidence="1">
    <name type="scientific">marine sediment metagenome</name>
    <dbReference type="NCBI Taxonomy" id="412755"/>
    <lineage>
        <taxon>unclassified sequences</taxon>
        <taxon>metagenomes</taxon>
        <taxon>ecological metagenomes</taxon>
    </lineage>
</organism>
<dbReference type="AlphaFoldDB" id="X0YNK9"/>
<proteinExistence type="predicted"/>
<reference evidence="1" key="1">
    <citation type="journal article" date="2014" name="Front. Microbiol.">
        <title>High frequency of phylogenetically diverse reductive dehalogenase-homologous genes in deep subseafloor sedimentary metagenomes.</title>
        <authorList>
            <person name="Kawai M."/>
            <person name="Futagami T."/>
            <person name="Toyoda A."/>
            <person name="Takaki Y."/>
            <person name="Nishi S."/>
            <person name="Hori S."/>
            <person name="Arai W."/>
            <person name="Tsubouchi T."/>
            <person name="Morono Y."/>
            <person name="Uchiyama I."/>
            <person name="Ito T."/>
            <person name="Fujiyama A."/>
            <person name="Inagaki F."/>
            <person name="Takami H."/>
        </authorList>
    </citation>
    <scope>NUCLEOTIDE SEQUENCE</scope>
    <source>
        <strain evidence="1">Expedition CK06-06</strain>
    </source>
</reference>
<evidence type="ECO:0000313" key="1">
    <source>
        <dbReference type="EMBL" id="GAG57750.1"/>
    </source>
</evidence>